<reference evidence="2" key="2">
    <citation type="submission" date="2021-08" db="EMBL/GenBank/DDBJ databases">
        <authorList>
            <person name="Tani A."/>
            <person name="Ola A."/>
            <person name="Ogura Y."/>
            <person name="Katsura K."/>
            <person name="Hayashi T."/>
        </authorList>
    </citation>
    <scope>NUCLEOTIDE SEQUENCE</scope>
    <source>
        <strain evidence="2">DSM 14458</strain>
    </source>
</reference>
<evidence type="ECO:0000259" key="1">
    <source>
        <dbReference type="Pfam" id="PF21834"/>
    </source>
</evidence>
<organism evidence="2 3">
    <name type="scientific">Methylorubrum suomiense</name>
    <dbReference type="NCBI Taxonomy" id="144191"/>
    <lineage>
        <taxon>Bacteria</taxon>
        <taxon>Pseudomonadati</taxon>
        <taxon>Pseudomonadota</taxon>
        <taxon>Alphaproteobacteria</taxon>
        <taxon>Hyphomicrobiales</taxon>
        <taxon>Methylobacteriaceae</taxon>
        <taxon>Methylorubrum</taxon>
    </lineage>
</organism>
<sequence length="78" mass="9284">MARYRFHATNGTECVFDSTGKDIRLPERVVRRADEVAREVMRSLDDREDWEEWHVSVHDLTGRRVLVQPFLRATEDRV</sequence>
<accession>A0ABQ4UXV8</accession>
<reference evidence="2" key="1">
    <citation type="journal article" date="2021" name="Front. Microbiol.">
        <title>Comprehensive Comparative Genomics and Phenotyping of Methylobacterium Species.</title>
        <authorList>
            <person name="Alessa O."/>
            <person name="Ogura Y."/>
            <person name="Fujitani Y."/>
            <person name="Takami H."/>
            <person name="Hayashi T."/>
            <person name="Sahin N."/>
            <person name="Tani A."/>
        </authorList>
    </citation>
    <scope>NUCLEOTIDE SEQUENCE</scope>
    <source>
        <strain evidence="2">DSM 14458</strain>
    </source>
</reference>
<protein>
    <recommendedName>
        <fullName evidence="1">DUF6894 domain-containing protein</fullName>
    </recommendedName>
</protein>
<dbReference type="InterPro" id="IPR054189">
    <property type="entry name" value="DUF6894"/>
</dbReference>
<proteinExistence type="predicted"/>
<name>A0ABQ4UXV8_9HYPH</name>
<evidence type="ECO:0000313" key="2">
    <source>
        <dbReference type="EMBL" id="GJE76729.1"/>
    </source>
</evidence>
<feature type="domain" description="DUF6894" evidence="1">
    <location>
        <begin position="3"/>
        <end position="70"/>
    </location>
</feature>
<evidence type="ECO:0000313" key="3">
    <source>
        <dbReference type="Proteomes" id="UP001055093"/>
    </source>
</evidence>
<comment type="caution">
    <text evidence="2">The sequence shown here is derived from an EMBL/GenBank/DDBJ whole genome shotgun (WGS) entry which is preliminary data.</text>
</comment>
<dbReference type="RefSeq" id="WP_137828401.1">
    <property type="nucleotide sequence ID" value="NZ_BPRE01000010.1"/>
</dbReference>
<gene>
    <name evidence="2" type="ORF">BGCPKDLD_3328</name>
</gene>
<dbReference type="EMBL" id="BPRE01000010">
    <property type="protein sequence ID" value="GJE76729.1"/>
    <property type="molecule type" value="Genomic_DNA"/>
</dbReference>
<keyword evidence="3" id="KW-1185">Reference proteome</keyword>
<dbReference type="Pfam" id="PF21834">
    <property type="entry name" value="DUF6894"/>
    <property type="match status" value="1"/>
</dbReference>
<dbReference type="Proteomes" id="UP001055093">
    <property type="component" value="Unassembled WGS sequence"/>
</dbReference>